<evidence type="ECO:0000313" key="2">
    <source>
        <dbReference type="Proteomes" id="UP000267027"/>
    </source>
</evidence>
<reference evidence="3" key="1">
    <citation type="submission" date="2017-02" db="UniProtKB">
        <authorList>
            <consortium name="WormBaseParasite"/>
        </authorList>
    </citation>
    <scope>IDENTIFICATION</scope>
</reference>
<protein>
    <submittedName>
        <fullName evidence="3">DUF4283 domain-containing protein</fullName>
    </submittedName>
</protein>
<keyword evidence="2" id="KW-1185">Reference proteome</keyword>
<evidence type="ECO:0000313" key="3">
    <source>
        <dbReference type="WBParaSite" id="ACOC_0001075001-mRNA-1"/>
    </source>
</evidence>
<name>A0A0R3PX03_ANGCS</name>
<dbReference type="Proteomes" id="UP000267027">
    <property type="component" value="Unassembled WGS sequence"/>
</dbReference>
<dbReference type="AlphaFoldDB" id="A0A0R3PX03"/>
<evidence type="ECO:0000313" key="1">
    <source>
        <dbReference type="EMBL" id="VDM62336.1"/>
    </source>
</evidence>
<dbReference type="EMBL" id="UYYA01004537">
    <property type="protein sequence ID" value="VDM62336.1"/>
    <property type="molecule type" value="Genomic_DNA"/>
</dbReference>
<reference evidence="1 2" key="2">
    <citation type="submission" date="2018-11" db="EMBL/GenBank/DDBJ databases">
        <authorList>
            <consortium name="Pathogen Informatics"/>
        </authorList>
    </citation>
    <scope>NUCLEOTIDE SEQUENCE [LARGE SCALE GENOMIC DNA]</scope>
    <source>
        <strain evidence="1 2">Costa Rica</strain>
    </source>
</reference>
<dbReference type="WBParaSite" id="ACOC_0001075001-mRNA-1">
    <property type="protein sequence ID" value="ACOC_0001075001-mRNA-1"/>
    <property type="gene ID" value="ACOC_0001075001"/>
</dbReference>
<accession>A0A0R3PX03</accession>
<sequence>MIFSRPLIAKVVGVDPLVTVHFSLILAWLKLNWSIEGCPSLLHGIEKVDEGHAISAWIGDRSDGGFILATVRSGEFVGRIEKLSMCLKAMDPSMKEYKVFESIANRFFSGTRVLCELSFGIR</sequence>
<organism evidence="3">
    <name type="scientific">Angiostrongylus costaricensis</name>
    <name type="common">Nematode worm</name>
    <dbReference type="NCBI Taxonomy" id="334426"/>
    <lineage>
        <taxon>Eukaryota</taxon>
        <taxon>Metazoa</taxon>
        <taxon>Ecdysozoa</taxon>
        <taxon>Nematoda</taxon>
        <taxon>Chromadorea</taxon>
        <taxon>Rhabditida</taxon>
        <taxon>Rhabditina</taxon>
        <taxon>Rhabditomorpha</taxon>
        <taxon>Strongyloidea</taxon>
        <taxon>Metastrongylidae</taxon>
        <taxon>Angiostrongylus</taxon>
    </lineage>
</organism>
<gene>
    <name evidence="1" type="ORF">ACOC_LOCUS10751</name>
</gene>
<proteinExistence type="predicted"/>